<evidence type="ECO:0000313" key="1">
    <source>
        <dbReference type="EMBL" id="GIH81178.1"/>
    </source>
</evidence>
<keyword evidence="2" id="KW-1185">Reference proteome</keyword>
<evidence type="ECO:0000313" key="2">
    <source>
        <dbReference type="Proteomes" id="UP000616724"/>
    </source>
</evidence>
<reference evidence="1 2" key="1">
    <citation type="submission" date="2021-01" db="EMBL/GenBank/DDBJ databases">
        <title>Whole genome shotgun sequence of Planobispora longispora NBRC 13918.</title>
        <authorList>
            <person name="Komaki H."/>
            <person name="Tamura T."/>
        </authorList>
    </citation>
    <scope>NUCLEOTIDE SEQUENCE [LARGE SCALE GENOMIC DNA]</scope>
    <source>
        <strain evidence="1 2">NBRC 13918</strain>
    </source>
</reference>
<protein>
    <submittedName>
        <fullName evidence="1">Uncharacterized protein</fullName>
    </submittedName>
</protein>
<comment type="caution">
    <text evidence="1">The sequence shown here is derived from an EMBL/GenBank/DDBJ whole genome shotgun (WGS) entry which is preliminary data.</text>
</comment>
<dbReference type="EMBL" id="BOOH01000070">
    <property type="protein sequence ID" value="GIH81178.1"/>
    <property type="molecule type" value="Genomic_DNA"/>
</dbReference>
<proteinExistence type="predicted"/>
<sequence>MDASPAQFDCYFSPEVITLPTLNALNAVSQHLARRFPTAGARHGLHLQTLSLPRRDREIHRPDLPPAG</sequence>
<gene>
    <name evidence="1" type="ORF">Plo01_76070</name>
</gene>
<name>A0A8J3RZZ7_9ACTN</name>
<dbReference type="Proteomes" id="UP000616724">
    <property type="component" value="Unassembled WGS sequence"/>
</dbReference>
<organism evidence="1 2">
    <name type="scientific">Planobispora longispora</name>
    <dbReference type="NCBI Taxonomy" id="28887"/>
    <lineage>
        <taxon>Bacteria</taxon>
        <taxon>Bacillati</taxon>
        <taxon>Actinomycetota</taxon>
        <taxon>Actinomycetes</taxon>
        <taxon>Streptosporangiales</taxon>
        <taxon>Streptosporangiaceae</taxon>
        <taxon>Planobispora</taxon>
    </lineage>
</organism>
<accession>A0A8J3RZZ7</accession>
<dbReference type="AlphaFoldDB" id="A0A8J3RZZ7"/>